<comment type="caution">
    <text evidence="2">The sequence shown here is derived from an EMBL/GenBank/DDBJ whole genome shotgun (WGS) entry which is preliminary data.</text>
</comment>
<dbReference type="PROSITE" id="PS00197">
    <property type="entry name" value="2FE2S_FER_1"/>
    <property type="match status" value="1"/>
</dbReference>
<keyword evidence="3" id="KW-1185">Reference proteome</keyword>
<dbReference type="InterPro" id="IPR006058">
    <property type="entry name" value="2Fe2S_fd_BS"/>
</dbReference>
<keyword evidence="1" id="KW-0472">Membrane</keyword>
<evidence type="ECO:0000313" key="3">
    <source>
        <dbReference type="Proteomes" id="UP000606786"/>
    </source>
</evidence>
<proteinExistence type="predicted"/>
<protein>
    <submittedName>
        <fullName evidence="2">(Mediterranean fruit fly) hypothetical protein</fullName>
    </submittedName>
</protein>
<evidence type="ECO:0000256" key="1">
    <source>
        <dbReference type="SAM" id="Phobius"/>
    </source>
</evidence>
<feature type="transmembrane region" description="Helical" evidence="1">
    <location>
        <begin position="24"/>
        <end position="45"/>
    </location>
</feature>
<reference evidence="2" key="1">
    <citation type="submission" date="2020-11" db="EMBL/GenBank/DDBJ databases">
        <authorList>
            <person name="Whitehead M."/>
        </authorList>
    </citation>
    <scope>NUCLEOTIDE SEQUENCE</scope>
    <source>
        <strain evidence="2">EGII</strain>
    </source>
</reference>
<organism evidence="2 3">
    <name type="scientific">Ceratitis capitata</name>
    <name type="common">Mediterranean fruit fly</name>
    <name type="synonym">Tephritis capitata</name>
    <dbReference type="NCBI Taxonomy" id="7213"/>
    <lineage>
        <taxon>Eukaryota</taxon>
        <taxon>Metazoa</taxon>
        <taxon>Ecdysozoa</taxon>
        <taxon>Arthropoda</taxon>
        <taxon>Hexapoda</taxon>
        <taxon>Insecta</taxon>
        <taxon>Pterygota</taxon>
        <taxon>Neoptera</taxon>
        <taxon>Endopterygota</taxon>
        <taxon>Diptera</taxon>
        <taxon>Brachycera</taxon>
        <taxon>Muscomorpha</taxon>
        <taxon>Tephritoidea</taxon>
        <taxon>Tephritidae</taxon>
        <taxon>Ceratitis</taxon>
        <taxon>Ceratitis</taxon>
    </lineage>
</organism>
<dbReference type="GO" id="GO:0051537">
    <property type="term" value="F:2 iron, 2 sulfur cluster binding"/>
    <property type="evidence" value="ECO:0007669"/>
    <property type="project" value="InterPro"/>
</dbReference>
<sequence>MVCNVGDCGNCSMELEGDTGSQSLLMASAFVMMTAEALSIFAYWLDETSQNGSERDDDLEVDPTYLVDLDDGIQNNVAYNQSYVQSTSAHLQEDVGMSQIDLQYDCEMTSFTIGMC</sequence>
<dbReference type="AlphaFoldDB" id="A0A811UY44"/>
<name>A0A811UY44_CERCA</name>
<dbReference type="EMBL" id="CAJHJT010000023">
    <property type="protein sequence ID" value="CAD7002003.1"/>
    <property type="molecule type" value="Genomic_DNA"/>
</dbReference>
<accession>A0A811UY44</accession>
<keyword evidence="1" id="KW-1133">Transmembrane helix</keyword>
<gene>
    <name evidence="2" type="ORF">CCAP1982_LOCUS10491</name>
</gene>
<evidence type="ECO:0000313" key="2">
    <source>
        <dbReference type="EMBL" id="CAD7002003.1"/>
    </source>
</evidence>
<dbReference type="Proteomes" id="UP000606786">
    <property type="component" value="Unassembled WGS sequence"/>
</dbReference>
<keyword evidence="1" id="KW-0812">Transmembrane</keyword>